<organism evidence="1">
    <name type="scientific">bioreactor metagenome</name>
    <dbReference type="NCBI Taxonomy" id="1076179"/>
    <lineage>
        <taxon>unclassified sequences</taxon>
        <taxon>metagenomes</taxon>
        <taxon>ecological metagenomes</taxon>
    </lineage>
</organism>
<gene>
    <name evidence="1" type="ORF">SDC9_154357</name>
</gene>
<dbReference type="EMBL" id="VSSQ01053052">
    <property type="protein sequence ID" value="MPN07091.1"/>
    <property type="molecule type" value="Genomic_DNA"/>
</dbReference>
<sequence>MFSAANGRADGVGQNALNVRTAFLQIAHDPAEGAPAARACNEVVDVSV</sequence>
<proteinExistence type="predicted"/>
<name>A0A645EYJ1_9ZZZZ</name>
<comment type="caution">
    <text evidence="1">The sequence shown here is derived from an EMBL/GenBank/DDBJ whole genome shotgun (WGS) entry which is preliminary data.</text>
</comment>
<accession>A0A645EYJ1</accession>
<evidence type="ECO:0000313" key="1">
    <source>
        <dbReference type="EMBL" id="MPN07091.1"/>
    </source>
</evidence>
<reference evidence="1" key="1">
    <citation type="submission" date="2019-08" db="EMBL/GenBank/DDBJ databases">
        <authorList>
            <person name="Kucharzyk K."/>
            <person name="Murdoch R.W."/>
            <person name="Higgins S."/>
            <person name="Loffler F."/>
        </authorList>
    </citation>
    <scope>NUCLEOTIDE SEQUENCE</scope>
</reference>
<dbReference type="AlphaFoldDB" id="A0A645EYJ1"/>
<protein>
    <submittedName>
        <fullName evidence="1">Uncharacterized protein</fullName>
    </submittedName>
</protein>